<dbReference type="Proteomes" id="UP000001542">
    <property type="component" value="Unassembled WGS sequence"/>
</dbReference>
<name>A2DI00_TRIV3</name>
<gene>
    <name evidence="1" type="ORF">TVAG_402440</name>
</gene>
<dbReference type="KEGG" id="tva:5465520"/>
<dbReference type="VEuPathDB" id="TrichDB:TVAGG3_0272030"/>
<organism evidence="1 2">
    <name type="scientific">Trichomonas vaginalis (strain ATCC PRA-98 / G3)</name>
    <dbReference type="NCBI Taxonomy" id="412133"/>
    <lineage>
        <taxon>Eukaryota</taxon>
        <taxon>Metamonada</taxon>
        <taxon>Parabasalia</taxon>
        <taxon>Trichomonadida</taxon>
        <taxon>Trichomonadidae</taxon>
        <taxon>Trichomonas</taxon>
    </lineage>
</organism>
<keyword evidence="2" id="KW-1185">Reference proteome</keyword>
<reference evidence="1" key="1">
    <citation type="submission" date="2006-10" db="EMBL/GenBank/DDBJ databases">
        <authorList>
            <person name="Amadeo P."/>
            <person name="Zhao Q."/>
            <person name="Wortman J."/>
            <person name="Fraser-Liggett C."/>
            <person name="Carlton J."/>
        </authorList>
    </citation>
    <scope>NUCLEOTIDE SEQUENCE</scope>
    <source>
        <strain evidence="1">G3</strain>
    </source>
</reference>
<sequence>MEEVTDNDEIGSLKKQIAANNLSGSLTFLEKALQGFSTRYSNYTKVYRSLNELLSFFNIDNANLELGRGITQVLQVYLQTSIKFCRKIDKYIPSISDEFLMNSPESIIREMRQRFVAVSEEISESTANITNKSAEMFASYVYIHAHHSATNKSKLNTAAFPDINDIQYDVSQIHEEMKHIKSIMCYCYRLVLIGQDKTQDMDNEAFNLISSSLSRVKADLENAEKTFVRHVTSLHHLDMLLNGTLEGRIRTGLSNLQNAGNAQQNDADQQSNEN</sequence>
<dbReference type="InParanoid" id="A2DI00"/>
<evidence type="ECO:0000313" key="2">
    <source>
        <dbReference type="Proteomes" id="UP000001542"/>
    </source>
</evidence>
<dbReference type="EMBL" id="DS113202">
    <property type="protein sequence ID" value="EAY19989.1"/>
    <property type="molecule type" value="Genomic_DNA"/>
</dbReference>
<protein>
    <submittedName>
        <fullName evidence="1">Uncharacterized protein</fullName>
    </submittedName>
</protein>
<reference evidence="1" key="2">
    <citation type="journal article" date="2007" name="Science">
        <title>Draft genome sequence of the sexually transmitted pathogen Trichomonas vaginalis.</title>
        <authorList>
            <person name="Carlton J.M."/>
            <person name="Hirt R.P."/>
            <person name="Silva J.C."/>
            <person name="Delcher A.L."/>
            <person name="Schatz M."/>
            <person name="Zhao Q."/>
            <person name="Wortman J.R."/>
            <person name="Bidwell S.L."/>
            <person name="Alsmark U.C.M."/>
            <person name="Besteiro S."/>
            <person name="Sicheritz-Ponten T."/>
            <person name="Noel C.J."/>
            <person name="Dacks J.B."/>
            <person name="Foster P.G."/>
            <person name="Simillion C."/>
            <person name="Van de Peer Y."/>
            <person name="Miranda-Saavedra D."/>
            <person name="Barton G.J."/>
            <person name="Westrop G.D."/>
            <person name="Mueller S."/>
            <person name="Dessi D."/>
            <person name="Fiori P.L."/>
            <person name="Ren Q."/>
            <person name="Paulsen I."/>
            <person name="Zhang H."/>
            <person name="Bastida-Corcuera F.D."/>
            <person name="Simoes-Barbosa A."/>
            <person name="Brown M.T."/>
            <person name="Hayes R.D."/>
            <person name="Mukherjee M."/>
            <person name="Okumura C.Y."/>
            <person name="Schneider R."/>
            <person name="Smith A.J."/>
            <person name="Vanacova S."/>
            <person name="Villalvazo M."/>
            <person name="Haas B.J."/>
            <person name="Pertea M."/>
            <person name="Feldblyum T.V."/>
            <person name="Utterback T.R."/>
            <person name="Shu C.L."/>
            <person name="Osoegawa K."/>
            <person name="de Jong P.J."/>
            <person name="Hrdy I."/>
            <person name="Horvathova L."/>
            <person name="Zubacova Z."/>
            <person name="Dolezal P."/>
            <person name="Malik S.B."/>
            <person name="Logsdon J.M. Jr."/>
            <person name="Henze K."/>
            <person name="Gupta A."/>
            <person name="Wang C.C."/>
            <person name="Dunne R.L."/>
            <person name="Upcroft J.A."/>
            <person name="Upcroft P."/>
            <person name="White O."/>
            <person name="Salzberg S.L."/>
            <person name="Tang P."/>
            <person name="Chiu C.-H."/>
            <person name="Lee Y.-S."/>
            <person name="Embley T.M."/>
            <person name="Coombs G.H."/>
            <person name="Mottram J.C."/>
            <person name="Tachezy J."/>
            <person name="Fraser-Liggett C.M."/>
            <person name="Johnson P.J."/>
        </authorList>
    </citation>
    <scope>NUCLEOTIDE SEQUENCE [LARGE SCALE GENOMIC DNA]</scope>
    <source>
        <strain evidence="1">G3</strain>
    </source>
</reference>
<evidence type="ECO:0000313" key="1">
    <source>
        <dbReference type="EMBL" id="EAY19989.1"/>
    </source>
</evidence>
<dbReference type="RefSeq" id="XP_001580975.1">
    <property type="nucleotide sequence ID" value="XM_001580925.1"/>
</dbReference>
<dbReference type="SMR" id="A2DI00"/>
<dbReference type="VEuPathDB" id="TrichDB:TVAG_402440"/>
<dbReference type="AlphaFoldDB" id="A2DI00"/>
<accession>A2DI00</accession>
<proteinExistence type="predicted"/>